<gene>
    <name evidence="8" type="primary">vapC</name>
    <name evidence="10" type="ORF">GCM10009416_51090</name>
</gene>
<comment type="caution">
    <text evidence="8">Lacks conserved residue(s) required for the propagation of feature annotation.</text>
</comment>
<evidence type="ECO:0000256" key="2">
    <source>
        <dbReference type="ARBA" id="ARBA00022649"/>
    </source>
</evidence>
<evidence type="ECO:0000256" key="8">
    <source>
        <dbReference type="HAMAP-Rule" id="MF_00265"/>
    </source>
</evidence>
<dbReference type="HAMAP" id="MF_00265">
    <property type="entry name" value="VapC_Nob1"/>
    <property type="match status" value="1"/>
</dbReference>
<evidence type="ECO:0000256" key="7">
    <source>
        <dbReference type="ARBA" id="ARBA00038093"/>
    </source>
</evidence>
<reference evidence="10 11" key="1">
    <citation type="journal article" date="2019" name="Int. J. Syst. Evol. Microbiol.">
        <title>The Global Catalogue of Microorganisms (GCM) 10K type strain sequencing project: providing services to taxonomists for standard genome sequencing and annotation.</title>
        <authorList>
            <consortium name="The Broad Institute Genomics Platform"/>
            <consortium name="The Broad Institute Genome Sequencing Center for Infectious Disease"/>
            <person name="Wu L."/>
            <person name="Ma J."/>
        </authorList>
    </citation>
    <scope>NUCLEOTIDE SEQUENCE [LARGE SCALE GENOMIC DNA]</scope>
    <source>
        <strain evidence="10 11">JCM 9933</strain>
    </source>
</reference>
<evidence type="ECO:0000256" key="6">
    <source>
        <dbReference type="ARBA" id="ARBA00022842"/>
    </source>
</evidence>
<keyword evidence="2 8" id="KW-1277">Toxin-antitoxin system</keyword>
<feature type="binding site" evidence="8">
    <location>
        <position position="5"/>
    </location>
    <ligand>
        <name>Mg(2+)</name>
        <dbReference type="ChEBI" id="CHEBI:18420"/>
    </ligand>
</feature>
<proteinExistence type="inferred from homology"/>
<dbReference type="EMBL" id="BAAAFZ010000125">
    <property type="protein sequence ID" value="GAA0608077.1"/>
    <property type="molecule type" value="Genomic_DNA"/>
</dbReference>
<dbReference type="CDD" id="cd18731">
    <property type="entry name" value="PIN_NgFitB-like"/>
    <property type="match status" value="1"/>
</dbReference>
<dbReference type="SUPFAM" id="SSF88723">
    <property type="entry name" value="PIN domain-like"/>
    <property type="match status" value="1"/>
</dbReference>
<dbReference type="Proteomes" id="UP001501588">
    <property type="component" value="Unassembled WGS sequence"/>
</dbReference>
<evidence type="ECO:0000256" key="3">
    <source>
        <dbReference type="ARBA" id="ARBA00022722"/>
    </source>
</evidence>
<dbReference type="EC" id="3.1.-.-" evidence="8"/>
<evidence type="ECO:0000256" key="5">
    <source>
        <dbReference type="ARBA" id="ARBA00022801"/>
    </source>
</evidence>
<comment type="similarity">
    <text evidence="7 8">Belongs to the PINc/VapC protein family.</text>
</comment>
<evidence type="ECO:0000256" key="1">
    <source>
        <dbReference type="ARBA" id="ARBA00001946"/>
    </source>
</evidence>
<dbReference type="PANTHER" id="PTHR33653">
    <property type="entry name" value="RIBONUCLEASE VAPC2"/>
    <property type="match status" value="1"/>
</dbReference>
<comment type="cofactor">
    <cofactor evidence="1 8">
        <name>Mg(2+)</name>
        <dbReference type="ChEBI" id="CHEBI:18420"/>
    </cofactor>
</comment>
<evidence type="ECO:0000256" key="4">
    <source>
        <dbReference type="ARBA" id="ARBA00022723"/>
    </source>
</evidence>
<evidence type="ECO:0000313" key="10">
    <source>
        <dbReference type="EMBL" id="GAA0608077.1"/>
    </source>
</evidence>
<evidence type="ECO:0000259" key="9">
    <source>
        <dbReference type="Pfam" id="PF01850"/>
    </source>
</evidence>
<dbReference type="Gene3D" id="3.40.50.1010">
    <property type="entry name" value="5'-nuclease"/>
    <property type="match status" value="1"/>
</dbReference>
<name>A0ABN1GBI8_9PROT</name>
<keyword evidence="11" id="KW-1185">Reference proteome</keyword>
<sequence length="140" mass="15495">MRLLDTGVLSELMRPTPDPRVQRWADRLPHHAFCTAATVAAELRFGVELLPAGQRRRRTSHAVDRVLRDVLGRRILPFDLTSARHCAVFRAARQQAGRPVSVQAAMIVATAVAHRVEAIVTRDLDGFEGCGLLLIDPWAA</sequence>
<comment type="function">
    <text evidence="8">Toxic component of a toxin-antitoxin (TA) system. An RNase.</text>
</comment>
<dbReference type="InterPro" id="IPR029060">
    <property type="entry name" value="PIN-like_dom_sf"/>
</dbReference>
<keyword evidence="3 8" id="KW-0540">Nuclease</keyword>
<accession>A0ABN1GBI8</accession>
<dbReference type="InterPro" id="IPR050556">
    <property type="entry name" value="Type_II_TA_system_RNase"/>
</dbReference>
<dbReference type="InterPro" id="IPR002716">
    <property type="entry name" value="PIN_dom"/>
</dbReference>
<dbReference type="PANTHER" id="PTHR33653:SF1">
    <property type="entry name" value="RIBONUCLEASE VAPC2"/>
    <property type="match status" value="1"/>
</dbReference>
<comment type="caution">
    <text evidence="10">The sequence shown here is derived from an EMBL/GenBank/DDBJ whole genome shotgun (WGS) entry which is preliminary data.</text>
</comment>
<keyword evidence="6 8" id="KW-0460">Magnesium</keyword>
<protein>
    <recommendedName>
        <fullName evidence="8">Ribonuclease VapC</fullName>
        <shortName evidence="8">RNase VapC</shortName>
        <ecNumber evidence="8">3.1.-.-</ecNumber>
    </recommendedName>
    <alternativeName>
        <fullName evidence="8">Toxin VapC</fullName>
    </alternativeName>
</protein>
<feature type="domain" description="PIN" evidence="9">
    <location>
        <begin position="3"/>
        <end position="125"/>
    </location>
</feature>
<keyword evidence="4 8" id="KW-0479">Metal-binding</keyword>
<keyword evidence="5 8" id="KW-0378">Hydrolase</keyword>
<evidence type="ECO:0000313" key="11">
    <source>
        <dbReference type="Proteomes" id="UP001501588"/>
    </source>
</evidence>
<organism evidence="10 11">
    <name type="scientific">Craurococcus roseus</name>
    <dbReference type="NCBI Taxonomy" id="77585"/>
    <lineage>
        <taxon>Bacteria</taxon>
        <taxon>Pseudomonadati</taxon>
        <taxon>Pseudomonadota</taxon>
        <taxon>Alphaproteobacteria</taxon>
        <taxon>Acetobacterales</taxon>
        <taxon>Acetobacteraceae</taxon>
        <taxon>Craurococcus</taxon>
    </lineage>
</organism>
<dbReference type="InterPro" id="IPR022907">
    <property type="entry name" value="VapC_family"/>
</dbReference>
<keyword evidence="8" id="KW-0800">Toxin</keyword>
<dbReference type="RefSeq" id="WP_343898305.1">
    <property type="nucleotide sequence ID" value="NZ_BAAAFZ010000125.1"/>
</dbReference>
<dbReference type="Pfam" id="PF01850">
    <property type="entry name" value="PIN"/>
    <property type="match status" value="1"/>
</dbReference>